<evidence type="ECO:0000259" key="20">
    <source>
        <dbReference type="Pfam" id="PF24621"/>
    </source>
</evidence>
<evidence type="ECO:0000256" key="6">
    <source>
        <dbReference type="ARBA" id="ARBA00005412"/>
    </source>
</evidence>
<dbReference type="GO" id="GO:0009423">
    <property type="term" value="P:chorismate biosynthetic process"/>
    <property type="evidence" value="ECO:0007669"/>
    <property type="project" value="UniProtKB-UniRule"/>
</dbReference>
<dbReference type="InterPro" id="IPR016037">
    <property type="entry name" value="DHQ_synth_AroB"/>
</dbReference>
<feature type="binding site" evidence="18">
    <location>
        <begin position="124"/>
        <end position="125"/>
    </location>
    <ligand>
        <name>NAD(+)</name>
        <dbReference type="ChEBI" id="CHEBI:57540"/>
    </ligand>
</feature>
<feature type="binding site" evidence="18">
    <location>
        <begin position="100"/>
        <end position="104"/>
    </location>
    <ligand>
        <name>NAD(+)</name>
        <dbReference type="ChEBI" id="CHEBI:57540"/>
    </ligand>
</feature>
<gene>
    <name evidence="18" type="primary">aroB</name>
    <name evidence="21" type="ORF">CJ235_05385</name>
</gene>
<evidence type="ECO:0000256" key="3">
    <source>
        <dbReference type="ARBA" id="ARBA00001947"/>
    </source>
</evidence>
<comment type="similarity">
    <text evidence="6 18">Belongs to the sugar phosphate cyclases superfamily. Dehydroquinate synthase family.</text>
</comment>
<comment type="caution">
    <text evidence="18">Lacks conserved residue(s) required for the propagation of feature annotation.</text>
</comment>
<dbReference type="Gene3D" id="1.20.1090.10">
    <property type="entry name" value="Dehydroquinate synthase-like - alpha domain"/>
    <property type="match status" value="1"/>
</dbReference>
<feature type="domain" description="3-dehydroquinate synthase N-terminal" evidence="19">
    <location>
        <begin position="63"/>
        <end position="172"/>
    </location>
</feature>
<dbReference type="AlphaFoldDB" id="A0A2N6QJM4"/>
<keyword evidence="17 18" id="KW-0170">Cobalt</keyword>
<feature type="binding site" evidence="18">
    <location>
        <position position="242"/>
    </location>
    <ligand>
        <name>Zn(2+)</name>
        <dbReference type="ChEBI" id="CHEBI:29105"/>
    </ligand>
</feature>
<dbReference type="Gene3D" id="3.40.50.1970">
    <property type="match status" value="1"/>
</dbReference>
<dbReference type="InterPro" id="IPR030963">
    <property type="entry name" value="DHQ_synth_fam"/>
</dbReference>
<comment type="function">
    <text evidence="18">Catalyzes the conversion of 3-deoxy-D-arabino-heptulosonate 7-phosphate (DAHP) to dehydroquinate (DHQ).</text>
</comment>
<evidence type="ECO:0000256" key="14">
    <source>
        <dbReference type="ARBA" id="ARBA00023027"/>
    </source>
</evidence>
<keyword evidence="11 18" id="KW-0479">Metal-binding</keyword>
<reference evidence="21 22" key="1">
    <citation type="submission" date="2017-09" db="EMBL/GenBank/DDBJ databases">
        <title>Bacterial strain isolated from the female urinary microbiota.</title>
        <authorList>
            <person name="Thomas-White K."/>
            <person name="Kumar N."/>
            <person name="Forster S."/>
            <person name="Putonti C."/>
            <person name="Lawley T."/>
            <person name="Wolfe A.J."/>
        </authorList>
    </citation>
    <scope>NUCLEOTIDE SEQUENCE [LARGE SCALE GENOMIC DNA]</scope>
    <source>
        <strain evidence="21 22">UMB0834</strain>
    </source>
</reference>
<dbReference type="PANTHER" id="PTHR43622:SF7">
    <property type="entry name" value="3-DEHYDROQUINATE SYNTHASE, CHLOROPLASTIC"/>
    <property type="match status" value="1"/>
</dbReference>
<evidence type="ECO:0000256" key="10">
    <source>
        <dbReference type="ARBA" id="ARBA00022605"/>
    </source>
</evidence>
<dbReference type="STRING" id="170573.GCA_001076995_01021"/>
<evidence type="ECO:0000256" key="12">
    <source>
        <dbReference type="ARBA" id="ARBA00022741"/>
    </source>
</evidence>
<keyword evidence="13 18" id="KW-0862">Zinc</keyword>
<keyword evidence="10 18" id="KW-0028">Amino-acid biosynthesis</keyword>
<evidence type="ECO:0000256" key="1">
    <source>
        <dbReference type="ARBA" id="ARBA00001393"/>
    </source>
</evidence>
<evidence type="ECO:0000313" key="22">
    <source>
        <dbReference type="Proteomes" id="UP000235748"/>
    </source>
</evidence>
<feature type="binding site" evidence="18">
    <location>
        <position position="178"/>
    </location>
    <ligand>
        <name>Zn(2+)</name>
        <dbReference type="ChEBI" id="CHEBI:29105"/>
    </ligand>
</feature>
<feature type="binding site" evidence="18">
    <location>
        <position position="145"/>
    </location>
    <ligand>
        <name>NAD(+)</name>
        <dbReference type="ChEBI" id="CHEBI:57540"/>
    </ligand>
</feature>
<dbReference type="CDD" id="cd08195">
    <property type="entry name" value="DHQS"/>
    <property type="match status" value="1"/>
</dbReference>
<evidence type="ECO:0000256" key="5">
    <source>
        <dbReference type="ARBA" id="ARBA00004661"/>
    </source>
</evidence>
<evidence type="ECO:0000256" key="8">
    <source>
        <dbReference type="ARBA" id="ARBA00017684"/>
    </source>
</evidence>
<dbReference type="FunFam" id="3.40.50.1970:FF:000007">
    <property type="entry name" value="Pentafunctional AROM polypeptide"/>
    <property type="match status" value="1"/>
</dbReference>
<dbReference type="GO" id="GO:0008652">
    <property type="term" value="P:amino acid biosynthetic process"/>
    <property type="evidence" value="ECO:0007669"/>
    <property type="project" value="UniProtKB-KW"/>
</dbReference>
<evidence type="ECO:0000313" key="21">
    <source>
        <dbReference type="EMBL" id="PMC19801.1"/>
    </source>
</evidence>
<evidence type="ECO:0000256" key="4">
    <source>
        <dbReference type="ARBA" id="ARBA00004496"/>
    </source>
</evidence>
<feature type="domain" description="3-dehydroquinate synthase C-terminal" evidence="20">
    <location>
        <begin position="175"/>
        <end position="316"/>
    </location>
</feature>
<dbReference type="GO" id="GO:0009073">
    <property type="term" value="P:aromatic amino acid family biosynthetic process"/>
    <property type="evidence" value="ECO:0007669"/>
    <property type="project" value="UniProtKB-KW"/>
</dbReference>
<dbReference type="Proteomes" id="UP000235748">
    <property type="component" value="Unassembled WGS sequence"/>
</dbReference>
<feature type="binding site" evidence="18">
    <location>
        <position position="256"/>
    </location>
    <ligand>
        <name>Zn(2+)</name>
        <dbReference type="ChEBI" id="CHEBI:29105"/>
    </ligand>
</feature>
<dbReference type="HAMAP" id="MF_00110">
    <property type="entry name" value="DHQ_synthase"/>
    <property type="match status" value="1"/>
</dbReference>
<dbReference type="GO" id="GO:0003856">
    <property type="term" value="F:3-dehydroquinate synthase activity"/>
    <property type="evidence" value="ECO:0007669"/>
    <property type="project" value="UniProtKB-UniRule"/>
</dbReference>
<dbReference type="UniPathway" id="UPA00053">
    <property type="reaction ID" value="UER00085"/>
</dbReference>
<comment type="pathway">
    <text evidence="5 18">Metabolic intermediate biosynthesis; chorismate biosynthesis; chorismate from D-erythrose 4-phosphate and phosphoenolpyruvate: step 2/7.</text>
</comment>
<dbReference type="Pfam" id="PF01761">
    <property type="entry name" value="DHQ_synthase"/>
    <property type="match status" value="1"/>
</dbReference>
<dbReference type="GO" id="GO:0000166">
    <property type="term" value="F:nucleotide binding"/>
    <property type="evidence" value="ECO:0007669"/>
    <property type="project" value="UniProtKB-KW"/>
</dbReference>
<dbReference type="PIRSF" id="PIRSF001455">
    <property type="entry name" value="DHQ_synth"/>
    <property type="match status" value="1"/>
</dbReference>
<dbReference type="PANTHER" id="PTHR43622">
    <property type="entry name" value="3-DEHYDROQUINATE SYNTHASE"/>
    <property type="match status" value="1"/>
</dbReference>
<comment type="caution">
    <text evidence="21">The sequence shown here is derived from an EMBL/GenBank/DDBJ whole genome shotgun (WGS) entry which is preliminary data.</text>
</comment>
<dbReference type="InterPro" id="IPR050071">
    <property type="entry name" value="Dehydroquinate_synthase"/>
</dbReference>
<organism evidence="21 22">
    <name type="scientific">Staphylococcus pettenkoferi</name>
    <dbReference type="NCBI Taxonomy" id="170573"/>
    <lineage>
        <taxon>Bacteria</taxon>
        <taxon>Bacillati</taxon>
        <taxon>Bacillota</taxon>
        <taxon>Bacilli</taxon>
        <taxon>Bacillales</taxon>
        <taxon>Staphylococcaceae</taxon>
        <taxon>Staphylococcus</taxon>
    </lineage>
</organism>
<feature type="binding site" evidence="18">
    <location>
        <begin position="163"/>
        <end position="166"/>
    </location>
    <ligand>
        <name>NAD(+)</name>
        <dbReference type="ChEBI" id="CHEBI:57540"/>
    </ligand>
</feature>
<evidence type="ECO:0000256" key="11">
    <source>
        <dbReference type="ARBA" id="ARBA00022723"/>
    </source>
</evidence>
<keyword evidence="16 18" id="KW-0456">Lyase</keyword>
<dbReference type="EC" id="4.2.3.4" evidence="7 18"/>
<proteinExistence type="inferred from homology"/>
<evidence type="ECO:0000256" key="17">
    <source>
        <dbReference type="ARBA" id="ARBA00023285"/>
    </source>
</evidence>
<evidence type="ECO:0000256" key="16">
    <source>
        <dbReference type="ARBA" id="ARBA00023239"/>
    </source>
</evidence>
<evidence type="ECO:0000259" key="19">
    <source>
        <dbReference type="Pfam" id="PF01761"/>
    </source>
</evidence>
<dbReference type="InterPro" id="IPR030960">
    <property type="entry name" value="DHQS/DOIS_N"/>
</dbReference>
<dbReference type="GO" id="GO:0046872">
    <property type="term" value="F:metal ion binding"/>
    <property type="evidence" value="ECO:0007669"/>
    <property type="project" value="UniProtKB-KW"/>
</dbReference>
<feature type="binding site" evidence="18">
    <location>
        <position position="136"/>
    </location>
    <ligand>
        <name>NAD(+)</name>
        <dbReference type="ChEBI" id="CHEBI:57540"/>
    </ligand>
</feature>
<evidence type="ECO:0000256" key="18">
    <source>
        <dbReference type="HAMAP-Rule" id="MF_00110"/>
    </source>
</evidence>
<dbReference type="InterPro" id="IPR056179">
    <property type="entry name" value="DHQS_C"/>
</dbReference>
<keyword evidence="9 18" id="KW-0963">Cytoplasm</keyword>
<keyword evidence="15 18" id="KW-0057">Aromatic amino acid biosynthesis</keyword>
<sequence length="355" mass="40535">MQLTTTYPDRNYPIVIAHHVLDQLDDYIKDYKTVFLFVDDHIYRLWSERIQSIAKQWDIQVYPLPAGEEMKTLEHYNQVIESLLAHQITRNTCILAMGGGATGDFSGFIASTLLRGVDYIQIPTTLLAHDSSIGGKVAINSSHGKNLIGAFYRPSAVLYDLDFLQTLPYSEILSGYAEVYKHALLDSAQAVQDVENAYPNQQALAEMQDIDKYLYCGVETKLKFVIADERESGVRQYLNLGHTFGHAVEYRYHLPHGHAVAIGLLYQFIMSNLIYDAKFDVTHYVRYFQQLAYPLQHINEFEFESLYQLMLVDKKNNDQGVQMVLLKVLGQPTTHHVTKSELAQAFAELQQVTKE</sequence>
<dbReference type="SUPFAM" id="SSF56796">
    <property type="entry name" value="Dehydroquinate synthase-like"/>
    <property type="match status" value="1"/>
</dbReference>
<dbReference type="RefSeq" id="WP_070502498.1">
    <property type="nucleotide sequence ID" value="NZ_JALCYA010000001.1"/>
</dbReference>
<dbReference type="Pfam" id="PF24621">
    <property type="entry name" value="DHQS_C"/>
    <property type="match status" value="1"/>
</dbReference>
<name>A0A2N6QJM4_9STAP</name>
<evidence type="ECO:0000256" key="13">
    <source>
        <dbReference type="ARBA" id="ARBA00022833"/>
    </source>
</evidence>
<dbReference type="GO" id="GO:0005737">
    <property type="term" value="C:cytoplasm"/>
    <property type="evidence" value="ECO:0007669"/>
    <property type="project" value="UniProtKB-SubCell"/>
</dbReference>
<accession>A0A2N6QJM4</accession>
<keyword evidence="14 18" id="KW-0520">NAD</keyword>
<dbReference type="EMBL" id="PNGG01000002">
    <property type="protein sequence ID" value="PMC19801.1"/>
    <property type="molecule type" value="Genomic_DNA"/>
</dbReference>
<evidence type="ECO:0000256" key="9">
    <source>
        <dbReference type="ARBA" id="ARBA00022490"/>
    </source>
</evidence>
<comment type="cofactor">
    <cofactor evidence="3">
        <name>Zn(2+)</name>
        <dbReference type="ChEBI" id="CHEBI:29105"/>
    </cofactor>
</comment>
<comment type="cofactor">
    <cofactor evidence="18">
        <name>Co(2+)</name>
        <dbReference type="ChEBI" id="CHEBI:48828"/>
    </cofactor>
    <cofactor evidence="18">
        <name>Zn(2+)</name>
        <dbReference type="ChEBI" id="CHEBI:29105"/>
    </cofactor>
    <text evidence="18">Binds 1 divalent metal cation per subunit. Can use either Co(2+) or Zn(2+).</text>
</comment>
<evidence type="ECO:0000256" key="15">
    <source>
        <dbReference type="ARBA" id="ARBA00023141"/>
    </source>
</evidence>
<dbReference type="NCBIfam" id="TIGR01357">
    <property type="entry name" value="aroB"/>
    <property type="match status" value="1"/>
</dbReference>
<comment type="catalytic activity">
    <reaction evidence="1 18">
        <text>7-phospho-2-dehydro-3-deoxy-D-arabino-heptonate = 3-dehydroquinate + phosphate</text>
        <dbReference type="Rhea" id="RHEA:21968"/>
        <dbReference type="ChEBI" id="CHEBI:32364"/>
        <dbReference type="ChEBI" id="CHEBI:43474"/>
        <dbReference type="ChEBI" id="CHEBI:58394"/>
        <dbReference type="EC" id="4.2.3.4"/>
    </reaction>
</comment>
<keyword evidence="12 18" id="KW-0547">Nucleotide-binding</keyword>
<evidence type="ECO:0000256" key="7">
    <source>
        <dbReference type="ARBA" id="ARBA00013031"/>
    </source>
</evidence>
<comment type="cofactor">
    <cofactor evidence="2 18">
        <name>NAD(+)</name>
        <dbReference type="ChEBI" id="CHEBI:57540"/>
    </cofactor>
</comment>
<protein>
    <recommendedName>
        <fullName evidence="8 18">3-dehydroquinate synthase</fullName>
        <shortName evidence="18">DHQS</shortName>
        <ecNumber evidence="7 18">4.2.3.4</ecNumber>
    </recommendedName>
</protein>
<evidence type="ECO:0000256" key="2">
    <source>
        <dbReference type="ARBA" id="ARBA00001911"/>
    </source>
</evidence>
<comment type="subcellular location">
    <subcellularLocation>
        <location evidence="4 18">Cytoplasm</location>
    </subcellularLocation>
</comment>